<feature type="chain" id="PRO_5046633761" description="VCBS repeat-containing protein" evidence="1">
    <location>
        <begin position="24"/>
        <end position="410"/>
    </location>
</feature>
<keyword evidence="3" id="KW-1185">Reference proteome</keyword>
<reference evidence="2 3" key="1">
    <citation type="submission" date="2024-09" db="EMBL/GenBank/DDBJ databases">
        <authorList>
            <person name="Sun Q."/>
            <person name="Mori K."/>
        </authorList>
    </citation>
    <scope>NUCLEOTIDE SEQUENCE [LARGE SCALE GENOMIC DNA]</scope>
    <source>
        <strain evidence="2 3">NCAIM B.02529</strain>
    </source>
</reference>
<comment type="caution">
    <text evidence="2">The sequence shown here is derived from an EMBL/GenBank/DDBJ whole genome shotgun (WGS) entry which is preliminary data.</text>
</comment>
<dbReference type="Proteomes" id="UP001589836">
    <property type="component" value="Unassembled WGS sequence"/>
</dbReference>
<sequence length="410" mass="46666">MKKMVKMAGAVWFLLFISGCALHQSPPAQLISPPSKGEKQYSLQRVIEEHVPSNTPLMAPRKGDNQQTIFQKDLNDDGKEEAIVLYKESEYLSYFHLVVFSFDSTWEPIVKTQIEGDELDYLTFVSQSNTPPLLLIGATQGENQSNQLRLYYLEGNALQQIDSKEYTNLVLMDVTEDNRKDMTLITLKRLEAANVKLYEFNGTNKLKYNSKLDIDPYVNAYYNVAAGRVSKHKKGIWLDSQVGAHSGMSDLIVYEEGKLVRVFQDDPISSPYPVESRDINKDGILEVGTKVSPPGQETSMVATPWIDLYKQWDGETGLNDIQRNYYHGDFVIQFPDEWGEDVQINSEESQVSITSLEGETLFEVKWQDASSYEPTKSYQVLAKTEKYVYEIPDGLGSVRNVFQLWVEQLS</sequence>
<keyword evidence="1" id="KW-0732">Signal</keyword>
<evidence type="ECO:0008006" key="4">
    <source>
        <dbReference type="Google" id="ProtNLM"/>
    </source>
</evidence>
<feature type="signal peptide" evidence="1">
    <location>
        <begin position="1"/>
        <end position="23"/>
    </location>
</feature>
<dbReference type="RefSeq" id="WP_377344514.1">
    <property type="nucleotide sequence ID" value="NZ_JBHLTP010000001.1"/>
</dbReference>
<dbReference type="PROSITE" id="PS51257">
    <property type="entry name" value="PROKAR_LIPOPROTEIN"/>
    <property type="match status" value="1"/>
</dbReference>
<dbReference type="EMBL" id="JBHLTP010000001">
    <property type="protein sequence ID" value="MFC0522036.1"/>
    <property type="molecule type" value="Genomic_DNA"/>
</dbReference>
<evidence type="ECO:0000313" key="3">
    <source>
        <dbReference type="Proteomes" id="UP001589836"/>
    </source>
</evidence>
<gene>
    <name evidence="2" type="ORF">ACFFGV_00335</name>
</gene>
<organism evidence="2 3">
    <name type="scientific">Pontibacillus salicampi</name>
    <dbReference type="NCBI Taxonomy" id="1449801"/>
    <lineage>
        <taxon>Bacteria</taxon>
        <taxon>Bacillati</taxon>
        <taxon>Bacillota</taxon>
        <taxon>Bacilli</taxon>
        <taxon>Bacillales</taxon>
        <taxon>Bacillaceae</taxon>
        <taxon>Pontibacillus</taxon>
    </lineage>
</organism>
<evidence type="ECO:0000256" key="1">
    <source>
        <dbReference type="SAM" id="SignalP"/>
    </source>
</evidence>
<name>A0ABV6LI23_9BACI</name>
<dbReference type="InterPro" id="IPR028994">
    <property type="entry name" value="Integrin_alpha_N"/>
</dbReference>
<dbReference type="SUPFAM" id="SSF69318">
    <property type="entry name" value="Integrin alpha N-terminal domain"/>
    <property type="match status" value="1"/>
</dbReference>
<evidence type="ECO:0000313" key="2">
    <source>
        <dbReference type="EMBL" id="MFC0522036.1"/>
    </source>
</evidence>
<protein>
    <recommendedName>
        <fullName evidence="4">VCBS repeat-containing protein</fullName>
    </recommendedName>
</protein>
<proteinExistence type="predicted"/>
<accession>A0ABV6LI23</accession>